<evidence type="ECO:0000313" key="4">
    <source>
        <dbReference type="RefSeq" id="XP_022319816.1"/>
    </source>
</evidence>
<dbReference type="KEGG" id="cvn:111122363"/>
<evidence type="ECO:0000259" key="1">
    <source>
        <dbReference type="Pfam" id="PF18738"/>
    </source>
</evidence>
<name>A0A8B8CVZ2_CRAVI</name>
<dbReference type="RefSeq" id="XP_022319816.1">
    <property type="nucleotide sequence ID" value="XM_022464108.1"/>
</dbReference>
<dbReference type="PANTHER" id="PTHR16155:SF19">
    <property type="entry name" value="DED DOMAIN-CONTAINING PROTEIN"/>
    <property type="match status" value="1"/>
</dbReference>
<dbReference type="Pfam" id="PF18738">
    <property type="entry name" value="HEPN_DZIP3"/>
    <property type="match status" value="1"/>
</dbReference>
<dbReference type="InterPro" id="IPR041249">
    <property type="entry name" value="HEPN_DZIP3"/>
</dbReference>
<dbReference type="Proteomes" id="UP000694844">
    <property type="component" value="Chromosome 2"/>
</dbReference>
<gene>
    <name evidence="3 4 5" type="primary">LOC111122363</name>
</gene>
<accession>A0A8B8CVZ2</accession>
<dbReference type="GO" id="GO:0005737">
    <property type="term" value="C:cytoplasm"/>
    <property type="evidence" value="ECO:0007669"/>
    <property type="project" value="TreeGrafter"/>
</dbReference>
<proteinExistence type="predicted"/>
<dbReference type="PANTHER" id="PTHR16155">
    <property type="entry name" value="DED DOMAIN-CONTAINING PROTEIN"/>
    <property type="match status" value="1"/>
</dbReference>
<protein>
    <submittedName>
        <fullName evidence="3 4">Uncharacterized protein LOC111122363</fullName>
    </submittedName>
</protein>
<dbReference type="RefSeq" id="XP_022319817.1">
    <property type="nucleotide sequence ID" value="XM_022464109.1"/>
</dbReference>
<sequence length="1621" mass="188532">MDCNTGSSQITTPKKVNFARLSRVVIDLFAKILRDILLFYYPHSDDLRQKIRDIQLEEKLWKDMAKITDGDGYEKCDVSLLYTLLRNTCQIEPPTITERRKIVWGGDKIPSRECTSLGDDIERIRIIRNKVCSHVHSTEIEDGDCEKYFGISLGICKRLSGKFGRLDYVKELETLKICRMEADSLVALTDKMTENIESNEALRDYVREESRKVHNKLDKLYQVVTQLKGPSAGELINRDRKGNIQCITENGLDIMKRIITEPENEDVKGKSRHIIDAVIIDTCGRRDGINLQLLETRFNDLFHSSFRKTVGLKMLEYLRKSTDKFTIYQNKSKQWNVKLVKNTSSIKKKRNKKQDYAMALNRNATDEDVDVSPTGLLKDTEPSTRVNKNYPENFEAFQIYENPCHIRYDKHRDTEKSASHLDMESKGENESLSPISDAIAQSISEFLEKVHNFEKSSESFALVVAKTDIMPNIDSLALIPWLCVFDFDMNSREDGLYSVLEGHIKTVHPCTLKDRPRFSFSYTYWCQLRGNCQIPDTCIDCDARLWINKIKVNLEEHLETLAEYISNNSKLKVVLLWPKEREDIKFVVKFMMQLDAAILPDIFVIHPEMLEEPASLGQIESTYKLKVPYESFYSYLKTHLRKVKPRTSARYTLPTFDGCNNPGIDEFTASHLQEDLNILYMKGDEECSFDVCDIKEEGKNFLRGGTLRWFVYYECDEGGYFDVKRDIMNKILSDIRRFHIKRSLSGILEVFHTPGAGGTTLSQRILWELHTEIPCVQVKSNIQSTTFDIVQHVKLLFEKTQLPILVLLDGRDDSEVKYFYNQCGLQSISVIVLHVQRFRKEPKDANLIRGKYWIKSQVSPREAKQFCIRYLEFCDTEEKKENLQTITENVTKGELHQVYEFGLTTFAHEYKGVEAYVRGYLHLVPDTELNSTQKLLGYLSLVYFYGQMSLPCELFSKLLQKNNGIAFEDLPFEVHQLVVKSDNHQHRGFIRICHQIVAKEILEQILGRNITVPHKSSSQNLSQEACRNLVHFAHEFIKEMKRKFDKKIHWKKNIIVEIFNKIFLNRDTHDIDEYSLQKPRPRFSRFFTDIEKCSTKQDRIEIMQIIVSCCAENPNYHAHLGRMYTLYYPGEETTMAEKHFKEAISICEKEQNRGKKISNLCPEDHSSNASIYHMYGMHFYHRLCTITRDSIEKNFEKDIYIVLEYAQNACLNFETSRENSYPGIGQSYGLVGEIMIRTEVCNYINKHMNMRLSEYIRSPMSPVVVFVRESMVQIFELITQCYSTLDRDELPPTMSKQISLYKELFNEVDLAELCSPEGPLDYTKRRHKVTQIKLKYGKLERYDIFSLDKRTPSKDILEIVKHLEDNFMELEITGHLGCSTGLVESDYKDWINAIRLNQYNRTTRLEEVYRKIHQWHEVVHTPISKFYVFIVCAAMTILDNDVSHFIEATEMLEEVKKYKYHFHRPSKPREWFGNSTGVKCLIPSYFIKPIPDSGVDEIEIKNEFSPKILKGTISGANKRTLWGTISLNVCNGSQFEVFFAPVRTKEKLVGPMYANQRVEFVLCFNVSHGFMAYNVKRLETIQCDQCSRKVEFTTGQCIANCKCGSLVKKLKAEEPFFHGFS</sequence>
<evidence type="ECO:0000313" key="2">
    <source>
        <dbReference type="Proteomes" id="UP000694844"/>
    </source>
</evidence>
<feature type="domain" description="DZIP3-like HEPN" evidence="1">
    <location>
        <begin position="73"/>
        <end position="162"/>
    </location>
</feature>
<reference evidence="3 4" key="1">
    <citation type="submission" date="2025-04" db="UniProtKB">
        <authorList>
            <consortium name="RefSeq"/>
        </authorList>
    </citation>
    <scope>IDENTIFICATION</scope>
    <source>
        <tissue evidence="3 4">Whole sample</tissue>
    </source>
</reference>
<evidence type="ECO:0000313" key="3">
    <source>
        <dbReference type="RefSeq" id="XP_022319815.1"/>
    </source>
</evidence>
<keyword evidence="2" id="KW-1185">Reference proteome</keyword>
<dbReference type="RefSeq" id="XP_022319815.1">
    <property type="nucleotide sequence ID" value="XM_022464107.1"/>
</dbReference>
<organism evidence="2 3">
    <name type="scientific">Crassostrea virginica</name>
    <name type="common">Eastern oyster</name>
    <dbReference type="NCBI Taxonomy" id="6565"/>
    <lineage>
        <taxon>Eukaryota</taxon>
        <taxon>Metazoa</taxon>
        <taxon>Spiralia</taxon>
        <taxon>Lophotrochozoa</taxon>
        <taxon>Mollusca</taxon>
        <taxon>Bivalvia</taxon>
        <taxon>Autobranchia</taxon>
        <taxon>Pteriomorphia</taxon>
        <taxon>Ostreida</taxon>
        <taxon>Ostreoidea</taxon>
        <taxon>Ostreidae</taxon>
        <taxon>Crassostrea</taxon>
    </lineage>
</organism>
<dbReference type="GeneID" id="111122363"/>
<evidence type="ECO:0000313" key="5">
    <source>
        <dbReference type="RefSeq" id="XP_022319817.1"/>
    </source>
</evidence>
<dbReference type="OrthoDB" id="2337140at2759"/>